<keyword evidence="3" id="KW-0975">Bacterial flagellum</keyword>
<evidence type="ECO:0000256" key="2">
    <source>
        <dbReference type="ARBA" id="ARBA00022741"/>
    </source>
</evidence>
<dbReference type="InterPro" id="IPR009926">
    <property type="entry name" value="T3SS_YcgR_PilZN"/>
</dbReference>
<evidence type="ECO:0000259" key="5">
    <source>
        <dbReference type="Pfam" id="PF07317"/>
    </source>
</evidence>
<comment type="caution">
    <text evidence="6">The sequence shown here is derived from an EMBL/GenBank/DDBJ whole genome shotgun (WGS) entry which is preliminary data.</text>
</comment>
<name>A0A367PH95_CUPNE</name>
<organism evidence="6 7">
    <name type="scientific">Cupriavidus necator</name>
    <name type="common">Alcaligenes eutrophus</name>
    <name type="synonym">Ralstonia eutropha</name>
    <dbReference type="NCBI Taxonomy" id="106590"/>
    <lineage>
        <taxon>Bacteria</taxon>
        <taxon>Pseudomonadati</taxon>
        <taxon>Pseudomonadota</taxon>
        <taxon>Betaproteobacteria</taxon>
        <taxon>Burkholderiales</taxon>
        <taxon>Burkholderiaceae</taxon>
        <taxon>Cupriavidus</taxon>
    </lineage>
</organism>
<evidence type="ECO:0000256" key="3">
    <source>
        <dbReference type="ARBA" id="ARBA00023143"/>
    </source>
</evidence>
<accession>A0A367PH95</accession>
<sequence length="243" mass="27193">MNVASLSLSTTSGDVEWINDPNKIHSILRELVRVRARLHIFPVSSHEVKSRLLQVDFTSRTCVLDWCSDGVELEAMLNASELSVSAFLGDANFRFRLATPRIFRFQEKPAFLVPVPTEFCQVPGRRHFRARLPAGGGFRCEIQLSDNPLVALDIEDISVSGIGLSSTAVSAQQMLAGPRVKPCSLHLGDLISLDLALQVVRHRRLREGSITVNHFGCTFCRIDGKTEKLLQRLVFTFELTHRQ</sequence>
<dbReference type="Gene3D" id="2.40.10.220">
    <property type="entry name" value="predicted glycosyltransferase like domains"/>
    <property type="match status" value="1"/>
</dbReference>
<keyword evidence="2" id="KW-0547">Nucleotide-binding</keyword>
<reference evidence="6 7" key="1">
    <citation type="submission" date="2018-04" db="EMBL/GenBank/DDBJ databases">
        <title>Cupriavidus necator CR12 genome sequencing and assembly.</title>
        <authorList>
            <person name="Ben Fekih I."/>
            <person name="Mazhar H.S."/>
            <person name="Bello S.K."/>
            <person name="Rensing C."/>
        </authorList>
    </citation>
    <scope>NUCLEOTIDE SEQUENCE [LARGE SCALE GENOMIC DNA]</scope>
    <source>
        <strain evidence="6 7">CR12</strain>
    </source>
</reference>
<evidence type="ECO:0000313" key="6">
    <source>
        <dbReference type="EMBL" id="RCJ07230.1"/>
    </source>
</evidence>
<evidence type="ECO:0008006" key="8">
    <source>
        <dbReference type="Google" id="ProtNLM"/>
    </source>
</evidence>
<keyword evidence="1" id="KW-0973">c-di-GMP</keyword>
<evidence type="ECO:0000313" key="7">
    <source>
        <dbReference type="Proteomes" id="UP000253501"/>
    </source>
</evidence>
<dbReference type="AlphaFoldDB" id="A0A367PH95"/>
<dbReference type="InterPro" id="IPR012349">
    <property type="entry name" value="Split_barrel_FMN-bd"/>
</dbReference>
<dbReference type="EMBL" id="QDHA01000040">
    <property type="protein sequence ID" value="RCJ07230.1"/>
    <property type="molecule type" value="Genomic_DNA"/>
</dbReference>
<feature type="domain" description="Type III secretion system flagellar brake protein YcgR PilZN" evidence="5">
    <location>
        <begin position="19"/>
        <end position="119"/>
    </location>
</feature>
<dbReference type="InterPro" id="IPR009875">
    <property type="entry name" value="PilZ_domain"/>
</dbReference>
<evidence type="ECO:0000256" key="1">
    <source>
        <dbReference type="ARBA" id="ARBA00022636"/>
    </source>
</evidence>
<feature type="domain" description="PilZ" evidence="4">
    <location>
        <begin position="125"/>
        <end position="235"/>
    </location>
</feature>
<gene>
    <name evidence="6" type="ORF">DDK22_17630</name>
</gene>
<dbReference type="GO" id="GO:0035438">
    <property type="term" value="F:cyclic-di-GMP binding"/>
    <property type="evidence" value="ECO:0007669"/>
    <property type="project" value="InterPro"/>
</dbReference>
<dbReference type="Proteomes" id="UP000253501">
    <property type="component" value="Unassembled WGS sequence"/>
</dbReference>
<dbReference type="RefSeq" id="WP_114133020.1">
    <property type="nucleotide sequence ID" value="NZ_CP068435.1"/>
</dbReference>
<dbReference type="Gene3D" id="2.30.110.10">
    <property type="entry name" value="Electron Transport, Fmn-binding Protein, Chain A"/>
    <property type="match status" value="1"/>
</dbReference>
<proteinExistence type="predicted"/>
<dbReference type="Pfam" id="PF07317">
    <property type="entry name" value="PilZN"/>
    <property type="match status" value="1"/>
</dbReference>
<evidence type="ECO:0000259" key="4">
    <source>
        <dbReference type="Pfam" id="PF07238"/>
    </source>
</evidence>
<protein>
    <recommendedName>
        <fullName evidence="8">Flagellar brake protein YcgR</fullName>
    </recommendedName>
</protein>
<dbReference type="Pfam" id="PF07238">
    <property type="entry name" value="PilZ"/>
    <property type="match status" value="1"/>
</dbReference>